<feature type="compositionally biased region" description="Low complexity" evidence="1">
    <location>
        <begin position="9"/>
        <end position="28"/>
    </location>
</feature>
<dbReference type="PROSITE" id="PS50235">
    <property type="entry name" value="USP_3"/>
    <property type="match status" value="1"/>
</dbReference>
<dbReference type="InterPro" id="IPR050164">
    <property type="entry name" value="Peptidase_C19"/>
</dbReference>
<dbReference type="Pfam" id="PF00443">
    <property type="entry name" value="UCH"/>
    <property type="match status" value="1"/>
</dbReference>
<evidence type="ECO:0000259" key="2">
    <source>
        <dbReference type="PROSITE" id="PS50235"/>
    </source>
</evidence>
<dbReference type="GO" id="GO:0005634">
    <property type="term" value="C:nucleus"/>
    <property type="evidence" value="ECO:0007669"/>
    <property type="project" value="TreeGrafter"/>
</dbReference>
<dbReference type="PANTHER" id="PTHR24006">
    <property type="entry name" value="UBIQUITIN CARBOXYL-TERMINAL HYDROLASE"/>
    <property type="match status" value="1"/>
</dbReference>
<evidence type="ECO:0000256" key="1">
    <source>
        <dbReference type="SAM" id="MobiDB-lite"/>
    </source>
</evidence>
<protein>
    <submittedName>
        <fullName evidence="3">Ubiquitin carboxy-terminal hydrolase</fullName>
    </submittedName>
</protein>
<accession>Q238T5</accession>
<evidence type="ECO:0000313" key="4">
    <source>
        <dbReference type="Proteomes" id="UP000009168"/>
    </source>
</evidence>
<organism evidence="3 4">
    <name type="scientific">Tetrahymena thermophila (strain SB210)</name>
    <dbReference type="NCBI Taxonomy" id="312017"/>
    <lineage>
        <taxon>Eukaryota</taxon>
        <taxon>Sar</taxon>
        <taxon>Alveolata</taxon>
        <taxon>Ciliophora</taxon>
        <taxon>Intramacronucleata</taxon>
        <taxon>Oligohymenophorea</taxon>
        <taxon>Hymenostomatida</taxon>
        <taxon>Tetrahymenina</taxon>
        <taxon>Tetrahymenidae</taxon>
        <taxon>Tetrahymena</taxon>
    </lineage>
</organism>
<dbReference type="HOGENOM" id="CLU_812582_0_0_1"/>
<dbReference type="GeneID" id="7823983"/>
<dbReference type="CDD" id="cd02257">
    <property type="entry name" value="Peptidase_C19"/>
    <property type="match status" value="1"/>
</dbReference>
<evidence type="ECO:0000313" key="3">
    <source>
        <dbReference type="EMBL" id="EAR93135.1"/>
    </source>
</evidence>
<dbReference type="Proteomes" id="UP000009168">
    <property type="component" value="Unassembled WGS sequence"/>
</dbReference>
<gene>
    <name evidence="3" type="ORF">TTHERM_00450840</name>
</gene>
<proteinExistence type="predicted"/>
<dbReference type="RefSeq" id="XP_001013380.1">
    <property type="nucleotide sequence ID" value="XM_001013380.3"/>
</dbReference>
<dbReference type="InterPro" id="IPR001394">
    <property type="entry name" value="Peptidase_C19_UCH"/>
</dbReference>
<dbReference type="OrthoDB" id="289038at2759"/>
<dbReference type="KEGG" id="tet:TTHERM_00450840"/>
<dbReference type="GO" id="GO:0016579">
    <property type="term" value="P:protein deubiquitination"/>
    <property type="evidence" value="ECO:0007669"/>
    <property type="project" value="InterPro"/>
</dbReference>
<dbReference type="InParanoid" id="Q238T5"/>
<feature type="domain" description="USP" evidence="2">
    <location>
        <begin position="65"/>
        <end position="342"/>
    </location>
</feature>
<dbReference type="Gene3D" id="3.90.70.10">
    <property type="entry name" value="Cysteine proteinases"/>
    <property type="match status" value="1"/>
</dbReference>
<name>Q238T5_TETTS</name>
<dbReference type="AlphaFoldDB" id="Q238T5"/>
<dbReference type="InterPro" id="IPR038765">
    <property type="entry name" value="Papain-like_cys_pep_sf"/>
</dbReference>
<feature type="region of interest" description="Disordered" evidence="1">
    <location>
        <begin position="1"/>
        <end position="45"/>
    </location>
</feature>
<keyword evidence="4" id="KW-1185">Reference proteome</keyword>
<keyword evidence="3" id="KW-0378">Hydrolase</keyword>
<dbReference type="InterPro" id="IPR028889">
    <property type="entry name" value="USP"/>
</dbReference>
<dbReference type="SUPFAM" id="SSF54001">
    <property type="entry name" value="Cysteine proteinases"/>
    <property type="match status" value="1"/>
</dbReference>
<dbReference type="EMBL" id="GG662738">
    <property type="protein sequence ID" value="EAR93135.1"/>
    <property type="molecule type" value="Genomic_DNA"/>
</dbReference>
<dbReference type="GO" id="GO:0005829">
    <property type="term" value="C:cytosol"/>
    <property type="evidence" value="ECO:0007669"/>
    <property type="project" value="TreeGrafter"/>
</dbReference>
<reference evidence="4" key="1">
    <citation type="journal article" date="2006" name="PLoS Biol.">
        <title>Macronuclear genome sequence of the ciliate Tetrahymena thermophila, a model eukaryote.</title>
        <authorList>
            <person name="Eisen J.A."/>
            <person name="Coyne R.S."/>
            <person name="Wu M."/>
            <person name="Wu D."/>
            <person name="Thiagarajan M."/>
            <person name="Wortman J.R."/>
            <person name="Badger J.H."/>
            <person name="Ren Q."/>
            <person name="Amedeo P."/>
            <person name="Jones K.M."/>
            <person name="Tallon L.J."/>
            <person name="Delcher A.L."/>
            <person name="Salzberg S.L."/>
            <person name="Silva J.C."/>
            <person name="Haas B.J."/>
            <person name="Majoros W.H."/>
            <person name="Farzad M."/>
            <person name="Carlton J.M."/>
            <person name="Smith R.K. Jr."/>
            <person name="Garg J."/>
            <person name="Pearlman R.E."/>
            <person name="Karrer K.M."/>
            <person name="Sun L."/>
            <person name="Manning G."/>
            <person name="Elde N.C."/>
            <person name="Turkewitz A.P."/>
            <person name="Asai D.J."/>
            <person name="Wilkes D.E."/>
            <person name="Wang Y."/>
            <person name="Cai H."/>
            <person name="Collins K."/>
            <person name="Stewart B.A."/>
            <person name="Lee S.R."/>
            <person name="Wilamowska K."/>
            <person name="Weinberg Z."/>
            <person name="Ruzzo W.L."/>
            <person name="Wloga D."/>
            <person name="Gaertig J."/>
            <person name="Frankel J."/>
            <person name="Tsao C.-C."/>
            <person name="Gorovsky M.A."/>
            <person name="Keeling P.J."/>
            <person name="Waller R.F."/>
            <person name="Patron N.J."/>
            <person name="Cherry J.M."/>
            <person name="Stover N.A."/>
            <person name="Krieger C.J."/>
            <person name="del Toro C."/>
            <person name="Ryder H.F."/>
            <person name="Williamson S.C."/>
            <person name="Barbeau R.A."/>
            <person name="Hamilton E.P."/>
            <person name="Orias E."/>
        </authorList>
    </citation>
    <scope>NUCLEOTIDE SEQUENCE [LARGE SCALE GENOMIC DNA]</scope>
    <source>
        <strain evidence="4">SB210</strain>
    </source>
</reference>
<dbReference type="GO" id="GO:0004843">
    <property type="term" value="F:cysteine-type deubiquitinase activity"/>
    <property type="evidence" value="ECO:0007669"/>
    <property type="project" value="InterPro"/>
</dbReference>
<sequence>MSKNKNEYQKQNQKNSSKNKKTSNGFKNQPKHKLIENQSPNKITDKEIEGEYEEESKKEYNKVTVGFQNLGNTCYLNTALQTIRQISCISSDSLPDTIFCETLKILFQSTNCNHKTKYLNFVFDIMQNYQIHLENGGDAYQCLINLLRKIYSEITNKKGIEQFQKSFQAIFEDGVFCNNCKKYEESKEVQYCHIQEEIIGIEDFSLNSAIIEPQSLYQDSECKYNCSTCNQPTLKPFRAIISAPKFLIFKVIKQEISNQRNNKKKAQKQTNYSQLNTKIEDQSQSFCYNLIGCSELSNSHYTYTAKYDDQWYRFNDSYGQKIENFNINNNNNINYLLYINDK</sequence>